<name>A0A8J2X8S4_9FLAO</name>
<organism evidence="1 2">
    <name type="scientific">Aquaticitalea lipolytica</name>
    <dbReference type="NCBI Taxonomy" id="1247562"/>
    <lineage>
        <taxon>Bacteria</taxon>
        <taxon>Pseudomonadati</taxon>
        <taxon>Bacteroidota</taxon>
        <taxon>Flavobacteriia</taxon>
        <taxon>Flavobacteriales</taxon>
        <taxon>Flavobacteriaceae</taxon>
        <taxon>Aquaticitalea</taxon>
    </lineage>
</organism>
<accession>A0A8J2X8S4</accession>
<dbReference type="RefSeq" id="WP_188604394.1">
    <property type="nucleotide sequence ID" value="NZ_BMIC01000001.1"/>
</dbReference>
<evidence type="ECO:0000313" key="2">
    <source>
        <dbReference type="Proteomes" id="UP000598120"/>
    </source>
</evidence>
<comment type="caution">
    <text evidence="1">The sequence shown here is derived from an EMBL/GenBank/DDBJ whole genome shotgun (WGS) entry which is preliminary data.</text>
</comment>
<sequence>MITTKTQVKYLEWLSADEMYEESKKWLSELSFIKDEHLFFEDIIKTYTLQLINDKEFSETKEMVDVLNKSQKRNNLLIESVKTHKNDIKILLDGIDQPKEEENFKKEHKDLIILVSDFFKDYKAIKTHLFRMIKKIMKSEKLRLIDRH</sequence>
<dbReference type="EMBL" id="BMIC01000001">
    <property type="protein sequence ID" value="GFZ76129.1"/>
    <property type="molecule type" value="Genomic_DNA"/>
</dbReference>
<keyword evidence="2" id="KW-1185">Reference proteome</keyword>
<gene>
    <name evidence="1" type="ORF">GCM10011531_01120</name>
</gene>
<reference evidence="1 2" key="1">
    <citation type="journal article" date="2014" name="Int. J. Syst. Evol. Microbiol.">
        <title>Complete genome sequence of Corynebacterium casei LMG S-19264T (=DSM 44701T), isolated from a smear-ripened cheese.</title>
        <authorList>
            <consortium name="US DOE Joint Genome Institute (JGI-PGF)"/>
            <person name="Walter F."/>
            <person name="Albersmeier A."/>
            <person name="Kalinowski J."/>
            <person name="Ruckert C."/>
        </authorList>
    </citation>
    <scope>NUCLEOTIDE SEQUENCE [LARGE SCALE GENOMIC DNA]</scope>
    <source>
        <strain evidence="1 2">CGMCC 1.15295</strain>
    </source>
</reference>
<dbReference type="AlphaFoldDB" id="A0A8J2X8S4"/>
<protein>
    <submittedName>
        <fullName evidence="1">Uncharacterized protein</fullName>
    </submittedName>
</protein>
<proteinExistence type="predicted"/>
<evidence type="ECO:0000313" key="1">
    <source>
        <dbReference type="EMBL" id="GFZ76129.1"/>
    </source>
</evidence>
<dbReference type="Proteomes" id="UP000598120">
    <property type="component" value="Unassembled WGS sequence"/>
</dbReference>